<organism evidence="7 8">
    <name type="scientific">Iris pallida</name>
    <name type="common">Sweet iris</name>
    <dbReference type="NCBI Taxonomy" id="29817"/>
    <lineage>
        <taxon>Eukaryota</taxon>
        <taxon>Viridiplantae</taxon>
        <taxon>Streptophyta</taxon>
        <taxon>Embryophyta</taxon>
        <taxon>Tracheophyta</taxon>
        <taxon>Spermatophyta</taxon>
        <taxon>Magnoliopsida</taxon>
        <taxon>Liliopsida</taxon>
        <taxon>Asparagales</taxon>
        <taxon>Iridaceae</taxon>
        <taxon>Iridoideae</taxon>
        <taxon>Irideae</taxon>
        <taxon>Iris</taxon>
    </lineage>
</organism>
<feature type="transmembrane region" description="Helical" evidence="5">
    <location>
        <begin position="155"/>
        <end position="175"/>
    </location>
</feature>
<evidence type="ECO:0000256" key="3">
    <source>
        <dbReference type="ARBA" id="ARBA00022989"/>
    </source>
</evidence>
<dbReference type="PROSITE" id="PS50850">
    <property type="entry name" value="MFS"/>
    <property type="match status" value="1"/>
</dbReference>
<evidence type="ECO:0000256" key="1">
    <source>
        <dbReference type="ARBA" id="ARBA00004141"/>
    </source>
</evidence>
<evidence type="ECO:0000256" key="2">
    <source>
        <dbReference type="ARBA" id="ARBA00022692"/>
    </source>
</evidence>
<dbReference type="Gene3D" id="1.20.1250.20">
    <property type="entry name" value="MFS general substrate transporter like domains"/>
    <property type="match status" value="1"/>
</dbReference>
<proteinExistence type="predicted"/>
<sequence>MESSILIRTLPPKPNKLHYFSPPVGTTNKHSVASSRFPFPRRCRELRVMPVNKPPSSFGSSSSSPQTPGFGGLDLEWLPAFPHVLTASMANFLFGYHIGVMNGPIEAIARELGFEGKPFLEGLVVSIFIVGAFIGSTGSAAFIDKLGCRRSLQIATIPLIIGALLRFLSVCFNLHHLDL</sequence>
<dbReference type="GO" id="GO:0016020">
    <property type="term" value="C:membrane"/>
    <property type="evidence" value="ECO:0007669"/>
    <property type="project" value="UniProtKB-SubCell"/>
</dbReference>
<reference evidence="7" key="2">
    <citation type="submission" date="2023-04" db="EMBL/GenBank/DDBJ databases">
        <authorList>
            <person name="Bruccoleri R.E."/>
            <person name="Oakeley E.J."/>
            <person name="Faust A.-M."/>
            <person name="Dessus-Babus S."/>
            <person name="Altorfer M."/>
            <person name="Burckhardt D."/>
            <person name="Oertli M."/>
            <person name="Naumann U."/>
            <person name="Petersen F."/>
            <person name="Wong J."/>
        </authorList>
    </citation>
    <scope>NUCLEOTIDE SEQUENCE</scope>
    <source>
        <strain evidence="7">GSM-AAB239-AS_SAM_17_03QT</strain>
        <tissue evidence="7">Leaf</tissue>
    </source>
</reference>
<keyword evidence="2 5" id="KW-0812">Transmembrane</keyword>
<feature type="transmembrane region" description="Helical" evidence="5">
    <location>
        <begin position="119"/>
        <end position="143"/>
    </location>
</feature>
<protein>
    <submittedName>
        <fullName evidence="7">Plastidic glucose transporter 1</fullName>
    </submittedName>
</protein>
<dbReference type="EMBL" id="JANAVB010033216">
    <property type="protein sequence ID" value="KAJ6809098.1"/>
    <property type="molecule type" value="Genomic_DNA"/>
</dbReference>
<dbReference type="PANTHER" id="PTHR23503:SF103">
    <property type="entry name" value="PLASTIDIC GLUCOSE TRANSPORTER 1-RELATED"/>
    <property type="match status" value="1"/>
</dbReference>
<dbReference type="InterPro" id="IPR036259">
    <property type="entry name" value="MFS_trans_sf"/>
</dbReference>
<feature type="domain" description="Major facilitator superfamily (MFS) profile" evidence="6">
    <location>
        <begin position="83"/>
        <end position="179"/>
    </location>
</feature>
<dbReference type="AlphaFoldDB" id="A0AAX6EYV9"/>
<evidence type="ECO:0000256" key="5">
    <source>
        <dbReference type="SAM" id="Phobius"/>
    </source>
</evidence>
<evidence type="ECO:0000313" key="7">
    <source>
        <dbReference type="EMBL" id="KAJ6809098.1"/>
    </source>
</evidence>
<dbReference type="Proteomes" id="UP001140949">
    <property type="component" value="Unassembled WGS sequence"/>
</dbReference>
<dbReference type="SUPFAM" id="SSF103473">
    <property type="entry name" value="MFS general substrate transporter"/>
    <property type="match status" value="1"/>
</dbReference>
<comment type="caution">
    <text evidence="7">The sequence shown here is derived from an EMBL/GenBank/DDBJ whole genome shotgun (WGS) entry which is preliminary data.</text>
</comment>
<comment type="subcellular location">
    <subcellularLocation>
        <location evidence="1">Membrane</location>
        <topology evidence="1">Multi-pass membrane protein</topology>
    </subcellularLocation>
</comment>
<dbReference type="Pfam" id="PF00083">
    <property type="entry name" value="Sugar_tr"/>
    <property type="match status" value="1"/>
</dbReference>
<dbReference type="InterPro" id="IPR005828">
    <property type="entry name" value="MFS_sugar_transport-like"/>
</dbReference>
<evidence type="ECO:0000259" key="6">
    <source>
        <dbReference type="PROSITE" id="PS50850"/>
    </source>
</evidence>
<keyword evidence="7" id="KW-0762">Sugar transport</keyword>
<evidence type="ECO:0000256" key="4">
    <source>
        <dbReference type="ARBA" id="ARBA00023136"/>
    </source>
</evidence>
<evidence type="ECO:0000313" key="8">
    <source>
        <dbReference type="Proteomes" id="UP001140949"/>
    </source>
</evidence>
<keyword evidence="8" id="KW-1185">Reference proteome</keyword>
<dbReference type="InterPro" id="IPR020846">
    <property type="entry name" value="MFS_dom"/>
</dbReference>
<accession>A0AAX6EYV9</accession>
<dbReference type="InterPro" id="IPR045263">
    <property type="entry name" value="GLUT"/>
</dbReference>
<reference evidence="7" key="1">
    <citation type="journal article" date="2023" name="GigaByte">
        <title>Genome assembly of the bearded iris, Iris pallida Lam.</title>
        <authorList>
            <person name="Bruccoleri R.E."/>
            <person name="Oakeley E.J."/>
            <person name="Faust A.M.E."/>
            <person name="Altorfer M."/>
            <person name="Dessus-Babus S."/>
            <person name="Burckhardt D."/>
            <person name="Oertli M."/>
            <person name="Naumann U."/>
            <person name="Petersen F."/>
            <person name="Wong J."/>
        </authorList>
    </citation>
    <scope>NUCLEOTIDE SEQUENCE</scope>
    <source>
        <strain evidence="7">GSM-AAB239-AS_SAM_17_03QT</strain>
    </source>
</reference>
<gene>
    <name evidence="7" type="ORF">M6B38_163525</name>
</gene>
<name>A0AAX6EYV9_IRIPA</name>
<dbReference type="PANTHER" id="PTHR23503">
    <property type="entry name" value="SOLUTE CARRIER FAMILY 2"/>
    <property type="match status" value="1"/>
</dbReference>
<dbReference type="GO" id="GO:0015149">
    <property type="term" value="F:hexose transmembrane transporter activity"/>
    <property type="evidence" value="ECO:0007669"/>
    <property type="project" value="TreeGrafter"/>
</dbReference>
<keyword evidence="3 5" id="KW-1133">Transmembrane helix</keyword>
<keyword evidence="7" id="KW-0813">Transport</keyword>
<keyword evidence="4 5" id="KW-0472">Membrane</keyword>